<comment type="similarity">
    <text evidence="6">Belongs to the ThrE exporter (TC 2.A.79) family.</text>
</comment>
<dbReference type="EMBL" id="AZGD01000038">
    <property type="protein sequence ID" value="KRM19546.1"/>
    <property type="molecule type" value="Genomic_DNA"/>
</dbReference>
<accession>A0A0R1WNR9</accession>
<evidence type="ECO:0000256" key="6">
    <source>
        <dbReference type="ARBA" id="ARBA00034125"/>
    </source>
</evidence>
<feature type="transmembrane region" description="Helical" evidence="7">
    <location>
        <begin position="352"/>
        <end position="371"/>
    </location>
</feature>
<evidence type="ECO:0000256" key="4">
    <source>
        <dbReference type="ARBA" id="ARBA00022989"/>
    </source>
</evidence>
<keyword evidence="11" id="KW-1185">Reference proteome</keyword>
<comment type="caution">
    <text evidence="10">The sequence shown here is derived from an EMBL/GenBank/DDBJ whole genome shotgun (WGS) entry which is preliminary data.</text>
</comment>
<feature type="transmembrane region" description="Helical" evidence="7">
    <location>
        <begin position="231"/>
        <end position="253"/>
    </location>
</feature>
<feature type="transmembrane region" description="Helical" evidence="7">
    <location>
        <begin position="378"/>
        <end position="398"/>
    </location>
</feature>
<dbReference type="PATRIC" id="fig|1423755.3.peg.1649"/>
<protein>
    <submittedName>
        <fullName evidence="10">Integral membrane protein</fullName>
    </submittedName>
</protein>
<dbReference type="InterPro" id="IPR024528">
    <property type="entry name" value="ThrE_2"/>
</dbReference>
<dbReference type="InterPro" id="IPR010619">
    <property type="entry name" value="ThrE-like_N"/>
</dbReference>
<feature type="transmembrane region" description="Helical" evidence="7">
    <location>
        <begin position="298"/>
        <end position="322"/>
    </location>
</feature>
<feature type="domain" description="Threonine/Serine exporter ThrE" evidence="9">
    <location>
        <begin position="308"/>
        <end position="431"/>
    </location>
</feature>
<gene>
    <name evidence="10" type="ORF">FC40_GL001560</name>
</gene>
<dbReference type="eggNOG" id="COG2966">
    <property type="taxonomic scope" value="Bacteria"/>
</dbReference>
<keyword evidence="4 7" id="KW-1133">Transmembrane helix</keyword>
<feature type="transmembrane region" description="Helical" evidence="7">
    <location>
        <begin position="146"/>
        <end position="166"/>
    </location>
</feature>
<dbReference type="STRING" id="1423755.FC40_GL001560"/>
<evidence type="ECO:0000259" key="8">
    <source>
        <dbReference type="Pfam" id="PF06738"/>
    </source>
</evidence>
<keyword evidence="2" id="KW-1003">Cell membrane</keyword>
<sequence length="442" mass="47576">MEAYKSSLLSHHHMPIPWHNFTSDQEKSAKTASLKEKATLVGRVGLMLLSYGTGAWRVRKSMNEIAREFDLACSADVGLLSLEYTCIDKQGNSYTQALALGSTGVNTDKLAEMEQLVDDFKNGGSAVSIERIHNILDEIQKKSGNYSATLVGFAAAFACSAFVFLLGGGPIEMLGSFVGAGIGNFIRKKMLEKKLTLFACIAVSVACACLSYTLVFRALEIAFHISSQHQAGYIGAMLFVIPGFPFITSGLDIAKSDMRSGLERLAHAITIIGVATLVGWVVALIVNLTPENFVPQNLSLGLMIILRLLASFVGVFGFSMMFNSTVKMAMIAGFIGAIANTVRLELVDLTNIPAGAAAFIGAFIAGILAEFGKGYPRISLTVPAIVIMVPGLYMYRAVYNIGMTSLSDGSLWLTKAALIVMFLPLGLIAARILTDKKWRHCD</sequence>
<dbReference type="GO" id="GO:0015744">
    <property type="term" value="P:succinate transport"/>
    <property type="evidence" value="ECO:0007669"/>
    <property type="project" value="TreeGrafter"/>
</dbReference>
<evidence type="ECO:0000259" key="9">
    <source>
        <dbReference type="Pfam" id="PF12821"/>
    </source>
</evidence>
<dbReference type="AlphaFoldDB" id="A0A0R1WNR9"/>
<dbReference type="GO" id="GO:0005886">
    <property type="term" value="C:plasma membrane"/>
    <property type="evidence" value="ECO:0007669"/>
    <property type="project" value="UniProtKB-SubCell"/>
</dbReference>
<dbReference type="GO" id="GO:0022857">
    <property type="term" value="F:transmembrane transporter activity"/>
    <property type="evidence" value="ECO:0007669"/>
    <property type="project" value="InterPro"/>
</dbReference>
<dbReference type="Pfam" id="PF06738">
    <property type="entry name" value="ThrE"/>
    <property type="match status" value="1"/>
</dbReference>
<dbReference type="InterPro" id="IPR050539">
    <property type="entry name" value="ThrE_Dicarb/AminoAcid_Exp"/>
</dbReference>
<evidence type="ECO:0000256" key="2">
    <source>
        <dbReference type="ARBA" id="ARBA00022475"/>
    </source>
</evidence>
<dbReference type="PANTHER" id="PTHR34390:SF2">
    <property type="entry name" value="SUCCINATE TRANSPORTER SUBUNIT YJJP-RELATED"/>
    <property type="match status" value="1"/>
</dbReference>
<evidence type="ECO:0000256" key="5">
    <source>
        <dbReference type="ARBA" id="ARBA00023136"/>
    </source>
</evidence>
<feature type="domain" description="Threonine/serine exporter-like N-terminal" evidence="8">
    <location>
        <begin position="40"/>
        <end position="285"/>
    </location>
</feature>
<feature type="transmembrane region" description="Helical" evidence="7">
    <location>
        <begin position="265"/>
        <end position="286"/>
    </location>
</feature>
<dbReference type="Proteomes" id="UP000051054">
    <property type="component" value="Unassembled WGS sequence"/>
</dbReference>
<feature type="transmembrane region" description="Helical" evidence="7">
    <location>
        <begin position="195"/>
        <end position="219"/>
    </location>
</feature>
<name>A0A0R1WNR9_9LACO</name>
<evidence type="ECO:0000313" key="11">
    <source>
        <dbReference type="Proteomes" id="UP000051054"/>
    </source>
</evidence>
<dbReference type="eggNOG" id="COG3610">
    <property type="taxonomic scope" value="Bacteria"/>
</dbReference>
<reference evidence="10 11" key="1">
    <citation type="journal article" date="2015" name="Genome Announc.">
        <title>Expanding the biotechnology potential of lactobacilli through comparative genomics of 213 strains and associated genera.</title>
        <authorList>
            <person name="Sun Z."/>
            <person name="Harris H.M."/>
            <person name="McCann A."/>
            <person name="Guo C."/>
            <person name="Argimon S."/>
            <person name="Zhang W."/>
            <person name="Yang X."/>
            <person name="Jeffery I.B."/>
            <person name="Cooney J.C."/>
            <person name="Kagawa T.F."/>
            <person name="Liu W."/>
            <person name="Song Y."/>
            <person name="Salvetti E."/>
            <person name="Wrobel A."/>
            <person name="Rasinkangas P."/>
            <person name="Parkhill J."/>
            <person name="Rea M.C."/>
            <person name="O'Sullivan O."/>
            <person name="Ritari J."/>
            <person name="Douillard F.P."/>
            <person name="Paul Ross R."/>
            <person name="Yang R."/>
            <person name="Briner A.E."/>
            <person name="Felis G.E."/>
            <person name="de Vos W.M."/>
            <person name="Barrangou R."/>
            <person name="Klaenhammer T.R."/>
            <person name="Caufield P.W."/>
            <person name="Cui Y."/>
            <person name="Zhang H."/>
            <person name="O'Toole P.W."/>
        </authorList>
    </citation>
    <scope>NUCLEOTIDE SEQUENCE [LARGE SCALE GENOMIC DNA]</scope>
    <source>
        <strain evidence="10 11">DSM 18933</strain>
    </source>
</reference>
<organism evidence="10 11">
    <name type="scientific">Ligilactobacillus hayakitensis DSM 18933 = JCM 14209</name>
    <dbReference type="NCBI Taxonomy" id="1423755"/>
    <lineage>
        <taxon>Bacteria</taxon>
        <taxon>Bacillati</taxon>
        <taxon>Bacillota</taxon>
        <taxon>Bacilli</taxon>
        <taxon>Lactobacillales</taxon>
        <taxon>Lactobacillaceae</taxon>
        <taxon>Ligilactobacillus</taxon>
    </lineage>
</organism>
<evidence type="ECO:0000256" key="1">
    <source>
        <dbReference type="ARBA" id="ARBA00004651"/>
    </source>
</evidence>
<feature type="transmembrane region" description="Helical" evidence="7">
    <location>
        <begin position="410"/>
        <end position="430"/>
    </location>
</feature>
<proteinExistence type="inferred from homology"/>
<dbReference type="Pfam" id="PF12821">
    <property type="entry name" value="ThrE_2"/>
    <property type="match status" value="1"/>
</dbReference>
<keyword evidence="5 7" id="KW-0472">Membrane</keyword>
<evidence type="ECO:0000313" key="10">
    <source>
        <dbReference type="EMBL" id="KRM19546.1"/>
    </source>
</evidence>
<evidence type="ECO:0000256" key="7">
    <source>
        <dbReference type="SAM" id="Phobius"/>
    </source>
</evidence>
<evidence type="ECO:0000256" key="3">
    <source>
        <dbReference type="ARBA" id="ARBA00022692"/>
    </source>
</evidence>
<dbReference type="PANTHER" id="PTHR34390">
    <property type="entry name" value="UPF0442 PROTEIN YJJB-RELATED"/>
    <property type="match status" value="1"/>
</dbReference>
<comment type="subcellular location">
    <subcellularLocation>
        <location evidence="1">Cell membrane</location>
        <topology evidence="1">Multi-pass membrane protein</topology>
    </subcellularLocation>
</comment>
<keyword evidence="3 7" id="KW-0812">Transmembrane</keyword>